<dbReference type="Proteomes" id="UP000825009">
    <property type="component" value="Chromosome"/>
</dbReference>
<evidence type="ECO:0000313" key="4">
    <source>
        <dbReference type="Proteomes" id="UP000825009"/>
    </source>
</evidence>
<dbReference type="PROSITE" id="PS51352">
    <property type="entry name" value="THIOREDOXIN_2"/>
    <property type="match status" value="1"/>
</dbReference>
<accession>A0A8F6U0D8</accession>
<keyword evidence="1" id="KW-0732">Signal</keyword>
<dbReference type="KEGG" id="gce:KYE46_02335"/>
<proteinExistence type="predicted"/>
<dbReference type="EMBL" id="CP079194">
    <property type="protein sequence ID" value="QXT41324.1"/>
    <property type="molecule type" value="Genomic_DNA"/>
</dbReference>
<dbReference type="InterPro" id="IPR013766">
    <property type="entry name" value="Thioredoxin_domain"/>
</dbReference>
<dbReference type="CDD" id="cd02947">
    <property type="entry name" value="TRX_family"/>
    <property type="match status" value="1"/>
</dbReference>
<feature type="domain" description="Thioredoxin" evidence="2">
    <location>
        <begin position="4"/>
        <end position="131"/>
    </location>
</feature>
<dbReference type="Pfam" id="PF00085">
    <property type="entry name" value="Thioredoxin"/>
    <property type="match status" value="1"/>
</dbReference>
<name>A0A8F6U0D8_9RHOB</name>
<keyword evidence="4" id="KW-1185">Reference proteome</keyword>
<organism evidence="3 4">
    <name type="scientific">Gymnodinialimonas ceratoperidinii</name>
    <dbReference type="NCBI Taxonomy" id="2856823"/>
    <lineage>
        <taxon>Bacteria</taxon>
        <taxon>Pseudomonadati</taxon>
        <taxon>Pseudomonadota</taxon>
        <taxon>Alphaproteobacteria</taxon>
        <taxon>Rhodobacterales</taxon>
        <taxon>Paracoccaceae</taxon>
        <taxon>Gymnodinialimonas</taxon>
    </lineage>
</organism>
<reference evidence="3 4" key="1">
    <citation type="submission" date="2021-07" db="EMBL/GenBank/DDBJ databases">
        <title>A novel Jannaschia species isolated from marine dinoflagellate Ceratoperidinium margalefii.</title>
        <authorList>
            <person name="Jiang Y."/>
            <person name="Li Z."/>
        </authorList>
    </citation>
    <scope>NUCLEOTIDE SEQUENCE [LARGE SCALE GENOMIC DNA]</scope>
    <source>
        <strain evidence="3 4">J12C1-MA-4</strain>
    </source>
</reference>
<gene>
    <name evidence="3" type="ORF">KYE46_02335</name>
</gene>
<feature type="signal peptide" evidence="1">
    <location>
        <begin position="1"/>
        <end position="22"/>
    </location>
</feature>
<evidence type="ECO:0000256" key="1">
    <source>
        <dbReference type="SAM" id="SignalP"/>
    </source>
</evidence>
<evidence type="ECO:0000313" key="3">
    <source>
        <dbReference type="EMBL" id="QXT41324.1"/>
    </source>
</evidence>
<feature type="chain" id="PRO_5034626239" evidence="1">
    <location>
        <begin position="23"/>
        <end position="131"/>
    </location>
</feature>
<sequence>MTRRTLMLSAAAFALMPLSALAEMIDYAPGSAEAAIASGDTVFVDFAADWCSTCRSQERTIEALRDANPAYDDAIAFYRVDWDAFGNGAFAQSLNIPRRSTLVMFRNGAEVGRVVAGTREADIRALLDLGL</sequence>
<evidence type="ECO:0000259" key="2">
    <source>
        <dbReference type="PROSITE" id="PS51352"/>
    </source>
</evidence>
<dbReference type="AlphaFoldDB" id="A0A8F6U0D8"/>
<protein>
    <submittedName>
        <fullName evidence="3">Thioredoxin family protein</fullName>
    </submittedName>
</protein>